<evidence type="ECO:0000313" key="7">
    <source>
        <dbReference type="Proteomes" id="UP000316921"/>
    </source>
</evidence>
<keyword evidence="2" id="KW-0720">Serine protease</keyword>
<evidence type="ECO:0000259" key="5">
    <source>
        <dbReference type="Pfam" id="PF00326"/>
    </source>
</evidence>
<dbReference type="Pfam" id="PF00326">
    <property type="entry name" value="Peptidase_S9"/>
    <property type="match status" value="1"/>
</dbReference>
<evidence type="ECO:0000256" key="1">
    <source>
        <dbReference type="ARBA" id="ARBA00022801"/>
    </source>
</evidence>
<dbReference type="AlphaFoldDB" id="A0A518BG76"/>
<dbReference type="InterPro" id="IPR001375">
    <property type="entry name" value="Peptidase_S9_cat"/>
</dbReference>
<accession>A0A518BG76</accession>
<dbReference type="PANTHER" id="PTHR42776">
    <property type="entry name" value="SERINE PEPTIDASE S9 FAMILY MEMBER"/>
    <property type="match status" value="1"/>
</dbReference>
<dbReference type="InterPro" id="IPR029058">
    <property type="entry name" value="AB_hydrolase_fold"/>
</dbReference>
<feature type="domain" description="Peptidase S9 prolyl oligopeptidase catalytic" evidence="5">
    <location>
        <begin position="546"/>
        <end position="753"/>
    </location>
</feature>
<evidence type="ECO:0000313" key="6">
    <source>
        <dbReference type="EMBL" id="QDU65992.1"/>
    </source>
</evidence>
<dbReference type="KEGG" id="pbap:Pla133_10580"/>
<feature type="compositionally biased region" description="Basic and acidic residues" evidence="3">
    <location>
        <begin position="197"/>
        <end position="212"/>
    </location>
</feature>
<gene>
    <name evidence="6" type="ORF">Pla133_10580</name>
</gene>
<keyword evidence="4" id="KW-0732">Signal</keyword>
<feature type="signal peptide" evidence="4">
    <location>
        <begin position="1"/>
        <end position="33"/>
    </location>
</feature>
<dbReference type="GO" id="GO:0006508">
    <property type="term" value="P:proteolysis"/>
    <property type="evidence" value="ECO:0007669"/>
    <property type="project" value="InterPro"/>
</dbReference>
<dbReference type="SUPFAM" id="SSF82171">
    <property type="entry name" value="DPP6 N-terminal domain-like"/>
    <property type="match status" value="1"/>
</dbReference>
<keyword evidence="2" id="KW-0645">Protease</keyword>
<proteinExistence type="predicted"/>
<dbReference type="Gene3D" id="2.120.10.30">
    <property type="entry name" value="TolB, C-terminal domain"/>
    <property type="match status" value="2"/>
</dbReference>
<evidence type="ECO:0000256" key="4">
    <source>
        <dbReference type="SAM" id="SignalP"/>
    </source>
</evidence>
<dbReference type="InterPro" id="IPR011042">
    <property type="entry name" value="6-blade_b-propeller_TolB-like"/>
</dbReference>
<dbReference type="InterPro" id="IPR011659">
    <property type="entry name" value="WD40"/>
</dbReference>
<keyword evidence="1" id="KW-0378">Hydrolase</keyword>
<name>A0A518BG76_9BACT</name>
<dbReference type="EMBL" id="CP036287">
    <property type="protein sequence ID" value="QDU65992.1"/>
    <property type="molecule type" value="Genomic_DNA"/>
</dbReference>
<feature type="region of interest" description="Disordered" evidence="3">
    <location>
        <begin position="184"/>
        <end position="216"/>
    </location>
</feature>
<dbReference type="Gene3D" id="3.40.50.1820">
    <property type="entry name" value="alpha/beta hydrolase"/>
    <property type="match status" value="1"/>
</dbReference>
<sequence length="757" mass="82195" precursor="true">MLSPKTLRAFAALTAWPLVLTGASGAVPAPTQAADAEAEVATDAPARIALADLARVHQIGSIDVSDDGSKVVYTVRSVHGDVTDRDGEVGYRTQLWFADLAAGGMARPLTFGSRGGDSPALSPDGNTLAFVRSGDEGREGAGSRQVWLLSLTEPGEARQLTELEHGASSPQWFPGGESLLVTSSVPESKLEGQPPFDYERPGRVFGDAKAKDDQEDEAAEETAAEDDAKGAPDADLDTLRRFLDGEEDDDTASVLFDLDFLGEQGLAGEARYAHLFRVDATSGEATELAGGWRGHGGARIAPGGDQIAFVGLPPVTTHPDRIQRSSIWLIDASGGEPRLLVDDQDWSFGSPRWSLDGETLYFTADDEREPTYAQTELASIPAAGGAWWRLLPKHDRDVQGLHVVPAAGGGEWVVFSSPSEGQQMTWGLSPAGELVQTLDRPGAVLSFEATPEVQVYALSTADNPGELFAVGPEGERCISAHHSDWLAETEVAPVQWRWTEAPDGTRVQYWVMPPIGAVAGERYPTVLSLHGGPMVMWGPGSFSMWHEWQWFCSRGYGVVYPNQRGSNGYGFAFQKGNYQNWGAGPCSDALAAMDAAAAEFDWIDTDQLFVTGGSYAGYLTAWIVGHDDRFKAAVAQRGVYDLATFFGEGNAWRLVPYCFGGYPWEPATREILDRESPFTYVADIHTPLLVMHASEDLRTGVSQSEMLVRALKVLERPVEYVRYPGSGHDLSRTGDPHQRVDRLGRIYEFFERYRSGE</sequence>
<dbReference type="PANTHER" id="PTHR42776:SF27">
    <property type="entry name" value="DIPEPTIDYL PEPTIDASE FAMILY MEMBER 6"/>
    <property type="match status" value="1"/>
</dbReference>
<dbReference type="RefSeq" id="WP_145063137.1">
    <property type="nucleotide sequence ID" value="NZ_CP036287.1"/>
</dbReference>
<dbReference type="Pfam" id="PF07676">
    <property type="entry name" value="PD40"/>
    <property type="match status" value="2"/>
</dbReference>
<dbReference type="GO" id="GO:0004252">
    <property type="term" value="F:serine-type endopeptidase activity"/>
    <property type="evidence" value="ECO:0007669"/>
    <property type="project" value="TreeGrafter"/>
</dbReference>
<evidence type="ECO:0000256" key="3">
    <source>
        <dbReference type="SAM" id="MobiDB-lite"/>
    </source>
</evidence>
<feature type="chain" id="PRO_5022135527" evidence="4">
    <location>
        <begin position="34"/>
        <end position="757"/>
    </location>
</feature>
<dbReference type="SUPFAM" id="SSF53474">
    <property type="entry name" value="alpha/beta-Hydrolases"/>
    <property type="match status" value="1"/>
</dbReference>
<protein>
    <submittedName>
        <fullName evidence="6">Translocation protein TolB</fullName>
    </submittedName>
</protein>
<keyword evidence="7" id="KW-1185">Reference proteome</keyword>
<dbReference type="Proteomes" id="UP000316921">
    <property type="component" value="Chromosome"/>
</dbReference>
<organism evidence="6 7">
    <name type="scientific">Engelhardtia mirabilis</name>
    <dbReference type="NCBI Taxonomy" id="2528011"/>
    <lineage>
        <taxon>Bacteria</taxon>
        <taxon>Pseudomonadati</taxon>
        <taxon>Planctomycetota</taxon>
        <taxon>Planctomycetia</taxon>
        <taxon>Planctomycetia incertae sedis</taxon>
        <taxon>Engelhardtia</taxon>
    </lineage>
</organism>
<evidence type="ECO:0000256" key="2">
    <source>
        <dbReference type="ARBA" id="ARBA00022825"/>
    </source>
</evidence>
<reference evidence="6 7" key="1">
    <citation type="submission" date="2019-02" db="EMBL/GenBank/DDBJ databases">
        <title>Deep-cultivation of Planctomycetes and their phenomic and genomic characterization uncovers novel biology.</title>
        <authorList>
            <person name="Wiegand S."/>
            <person name="Jogler M."/>
            <person name="Boedeker C."/>
            <person name="Pinto D."/>
            <person name="Vollmers J."/>
            <person name="Rivas-Marin E."/>
            <person name="Kohn T."/>
            <person name="Peeters S.H."/>
            <person name="Heuer A."/>
            <person name="Rast P."/>
            <person name="Oberbeckmann S."/>
            <person name="Bunk B."/>
            <person name="Jeske O."/>
            <person name="Meyerdierks A."/>
            <person name="Storesund J.E."/>
            <person name="Kallscheuer N."/>
            <person name="Luecker S."/>
            <person name="Lage O.M."/>
            <person name="Pohl T."/>
            <person name="Merkel B.J."/>
            <person name="Hornburger P."/>
            <person name="Mueller R.-W."/>
            <person name="Bruemmer F."/>
            <person name="Labrenz M."/>
            <person name="Spormann A.M."/>
            <person name="Op den Camp H."/>
            <person name="Overmann J."/>
            <person name="Amann R."/>
            <person name="Jetten M.S.M."/>
            <person name="Mascher T."/>
            <person name="Medema M.H."/>
            <person name="Devos D.P."/>
            <person name="Kaster A.-K."/>
            <person name="Ovreas L."/>
            <person name="Rohde M."/>
            <person name="Galperin M.Y."/>
            <person name="Jogler C."/>
        </authorList>
    </citation>
    <scope>NUCLEOTIDE SEQUENCE [LARGE SCALE GENOMIC DNA]</scope>
    <source>
        <strain evidence="6 7">Pla133</strain>
    </source>
</reference>